<dbReference type="InterPro" id="IPR011009">
    <property type="entry name" value="Kinase-like_dom_sf"/>
</dbReference>
<comment type="catalytic activity">
    <reaction evidence="2">
        <text>L-threonyl-[protein] + ATP = O-phospho-L-threonyl-[protein] + ADP + H(+)</text>
        <dbReference type="Rhea" id="RHEA:46608"/>
        <dbReference type="Rhea" id="RHEA-COMP:11060"/>
        <dbReference type="Rhea" id="RHEA-COMP:11605"/>
        <dbReference type="ChEBI" id="CHEBI:15378"/>
        <dbReference type="ChEBI" id="CHEBI:30013"/>
        <dbReference type="ChEBI" id="CHEBI:30616"/>
        <dbReference type="ChEBI" id="CHEBI:61977"/>
        <dbReference type="ChEBI" id="CHEBI:456216"/>
        <dbReference type="EC" id="2.7.11.1"/>
    </reaction>
</comment>
<dbReference type="InterPro" id="IPR052396">
    <property type="entry name" value="Meiotic_Drive_Suppr_Kinase"/>
</dbReference>
<evidence type="ECO:0000256" key="3">
    <source>
        <dbReference type="ARBA" id="ARBA00048679"/>
    </source>
</evidence>
<protein>
    <recommendedName>
        <fullName evidence="1">non-specific serine/threonine protein kinase</fullName>
        <ecNumber evidence="1">2.7.11.1</ecNumber>
    </recommendedName>
</protein>
<evidence type="ECO:0000256" key="4">
    <source>
        <dbReference type="SAM" id="MobiDB-lite"/>
    </source>
</evidence>
<comment type="catalytic activity">
    <reaction evidence="3">
        <text>L-seryl-[protein] + ATP = O-phospho-L-seryl-[protein] + ADP + H(+)</text>
        <dbReference type="Rhea" id="RHEA:17989"/>
        <dbReference type="Rhea" id="RHEA-COMP:9863"/>
        <dbReference type="Rhea" id="RHEA-COMP:11604"/>
        <dbReference type="ChEBI" id="CHEBI:15378"/>
        <dbReference type="ChEBI" id="CHEBI:29999"/>
        <dbReference type="ChEBI" id="CHEBI:30616"/>
        <dbReference type="ChEBI" id="CHEBI:83421"/>
        <dbReference type="ChEBI" id="CHEBI:456216"/>
        <dbReference type="EC" id="2.7.11.1"/>
    </reaction>
</comment>
<dbReference type="PANTHER" id="PTHR37171:SF1">
    <property type="entry name" value="SERINE_THREONINE-PROTEIN KINASE YRZF-RELATED"/>
    <property type="match status" value="1"/>
</dbReference>
<dbReference type="PROSITE" id="PS00109">
    <property type="entry name" value="PROTEIN_KINASE_TYR"/>
    <property type="match status" value="1"/>
</dbReference>
<evidence type="ECO:0000256" key="1">
    <source>
        <dbReference type="ARBA" id="ARBA00012513"/>
    </source>
</evidence>
<dbReference type="Proteomes" id="UP001600888">
    <property type="component" value="Unassembled WGS sequence"/>
</dbReference>
<feature type="region of interest" description="Disordered" evidence="4">
    <location>
        <begin position="409"/>
        <end position="533"/>
    </location>
</feature>
<dbReference type="Gene3D" id="1.10.510.10">
    <property type="entry name" value="Transferase(Phosphotransferase) domain 1"/>
    <property type="match status" value="1"/>
</dbReference>
<accession>A0ABR4EFR2</accession>
<keyword evidence="6" id="KW-1185">Reference proteome</keyword>
<comment type="caution">
    <text evidence="5">The sequence shown here is derived from an EMBL/GenBank/DDBJ whole genome shotgun (WGS) entry which is preliminary data.</text>
</comment>
<feature type="compositionally biased region" description="Basic and acidic residues" evidence="4">
    <location>
        <begin position="484"/>
        <end position="493"/>
    </location>
</feature>
<evidence type="ECO:0000313" key="6">
    <source>
        <dbReference type="Proteomes" id="UP001600888"/>
    </source>
</evidence>
<sequence>MPAATNYSFWIICSVSITVGRIMSEPTLPQSFQRQGLRSYITSYYEITHDAELMRGITKKTATKGPITNPEGRRAPRVIEPWNPAERDRHRAVIDAVVAGLGDEALFPCKQHVRHVGEDLVRLDSENALLLFDADTLHKPAARIMREVLASDNTRAAVTRALHSRKELARGLISFPTHRNRVSNTSGVKRKRGSDLRFLRPGPADVFCSFTYGLPADIGGADDTHDTTALRDPDGLDAVDSITVADDTGPNSGRVGTILLFIKEAKAPHKLTAGMIDMAVASGKTLRPAEIMDHGFTVSSPGLQLSVDESEYWFAAVCAQLYTNMIDEGVRYGVISTGIYYIFMAIDPDNPATIRYNVCRTEDGIPTSPLLCLVSLALLAMHHGELPETAELDVIRRGAGLHWATAQELPGSSPAVESQPTNSFVDTPGDQNSTSPMSSGSHNHAPGQVADVQDRYTTAPSGYPSPPQHPRSNSKRARGEEEEQANKKPRLDAVTRTAHRVAHSTVDHHEASTQTPVSPVVSPRLPPNTTPTSARSHRYCSVACLQALQDINAPEAACPNQVEHARAGRLTTEQLCKRLVAQFKDPSTRCYGYEKFNILNILRDCNDTLIVKVCLLSHGYTFIAKTNPPKNRTSMYREVYVYDRLRHLQGSCVPVCLGAVELPEDVAVWHYVPYTGLLLLSWAGYDVGSWGRLGFGLSEMSSAMRSLDRNFSDTLSKTALEALSKIHKAGVIHGDVALRNVMLHDIVRRGQEFHLSLQFIDFGCSRTRSDYRRRARHCQKRAAGDGKRAEKARATMAYWASSEGGGLTDPDGVGNADFSRDCEKELKICKRAVKWVEDDISEVLG</sequence>
<dbReference type="EMBL" id="JBAWTH010000058">
    <property type="protein sequence ID" value="KAL2281232.1"/>
    <property type="molecule type" value="Genomic_DNA"/>
</dbReference>
<dbReference type="PANTHER" id="PTHR37171">
    <property type="entry name" value="SERINE/THREONINE-PROTEIN KINASE YRZF-RELATED"/>
    <property type="match status" value="1"/>
</dbReference>
<reference evidence="5 6" key="1">
    <citation type="submission" date="2024-03" db="EMBL/GenBank/DDBJ databases">
        <title>A high-quality draft genome sequence of Diaporthe vaccinii, a causative agent of upright dieback and viscid rot disease in cranberry plants.</title>
        <authorList>
            <person name="Sarrasin M."/>
            <person name="Lang B.F."/>
            <person name="Burger G."/>
        </authorList>
    </citation>
    <scope>NUCLEOTIDE SEQUENCE [LARGE SCALE GENOMIC DNA]</scope>
    <source>
        <strain evidence="5 6">IS7</strain>
    </source>
</reference>
<name>A0ABR4EFR2_9PEZI</name>
<feature type="compositionally biased region" description="Polar residues" evidence="4">
    <location>
        <begin position="415"/>
        <end position="442"/>
    </location>
</feature>
<gene>
    <name evidence="5" type="ORF">FJTKL_11677</name>
</gene>
<dbReference type="InterPro" id="IPR008266">
    <property type="entry name" value="Tyr_kinase_AS"/>
</dbReference>
<evidence type="ECO:0000256" key="2">
    <source>
        <dbReference type="ARBA" id="ARBA00047899"/>
    </source>
</evidence>
<organism evidence="5 6">
    <name type="scientific">Diaporthe vaccinii</name>
    <dbReference type="NCBI Taxonomy" id="105482"/>
    <lineage>
        <taxon>Eukaryota</taxon>
        <taxon>Fungi</taxon>
        <taxon>Dikarya</taxon>
        <taxon>Ascomycota</taxon>
        <taxon>Pezizomycotina</taxon>
        <taxon>Sordariomycetes</taxon>
        <taxon>Sordariomycetidae</taxon>
        <taxon>Diaporthales</taxon>
        <taxon>Diaporthaceae</taxon>
        <taxon>Diaporthe</taxon>
        <taxon>Diaporthe eres species complex</taxon>
    </lineage>
</organism>
<dbReference type="EC" id="2.7.11.1" evidence="1"/>
<proteinExistence type="predicted"/>
<dbReference type="SUPFAM" id="SSF56112">
    <property type="entry name" value="Protein kinase-like (PK-like)"/>
    <property type="match status" value="1"/>
</dbReference>
<evidence type="ECO:0000313" key="5">
    <source>
        <dbReference type="EMBL" id="KAL2281232.1"/>
    </source>
</evidence>